<dbReference type="GO" id="GO:0006508">
    <property type="term" value="P:proteolysis"/>
    <property type="evidence" value="ECO:0007669"/>
    <property type="project" value="TreeGrafter"/>
</dbReference>
<dbReference type="SUPFAM" id="SSF55920">
    <property type="entry name" value="Creatinase/aminopeptidase"/>
    <property type="match status" value="1"/>
</dbReference>
<comment type="similarity">
    <text evidence="4">Belongs to the peptidase M24B family.</text>
</comment>
<evidence type="ECO:0000256" key="6">
    <source>
        <dbReference type="ARBA" id="ARBA00022438"/>
    </source>
</evidence>
<dbReference type="InterPro" id="IPR036005">
    <property type="entry name" value="Creatinase/aminopeptidase-like"/>
</dbReference>
<dbReference type="InterPro" id="IPR000994">
    <property type="entry name" value="Pept_M24"/>
</dbReference>
<dbReference type="OrthoDB" id="4215474at2759"/>
<organism evidence="13 14">
    <name type="scientific">Stachybotrys elegans</name>
    <dbReference type="NCBI Taxonomy" id="80388"/>
    <lineage>
        <taxon>Eukaryota</taxon>
        <taxon>Fungi</taxon>
        <taxon>Dikarya</taxon>
        <taxon>Ascomycota</taxon>
        <taxon>Pezizomycotina</taxon>
        <taxon>Sordariomycetes</taxon>
        <taxon>Hypocreomycetidae</taxon>
        <taxon>Hypocreales</taxon>
        <taxon>Stachybotryaceae</taxon>
        <taxon>Stachybotrys</taxon>
    </lineage>
</organism>
<keyword evidence="14" id="KW-1185">Reference proteome</keyword>
<evidence type="ECO:0000256" key="4">
    <source>
        <dbReference type="ARBA" id="ARBA00008766"/>
    </source>
</evidence>
<keyword evidence="8" id="KW-0378">Hydrolase</keyword>
<keyword evidence="9" id="KW-0482">Metalloprotease</keyword>
<dbReference type="Gene3D" id="3.90.230.10">
    <property type="entry name" value="Creatinase/methionine aminopeptidase superfamily"/>
    <property type="match status" value="1"/>
</dbReference>
<evidence type="ECO:0000313" key="13">
    <source>
        <dbReference type="EMBL" id="KAH7312265.1"/>
    </source>
</evidence>
<dbReference type="GO" id="GO:0070006">
    <property type="term" value="F:metalloaminopeptidase activity"/>
    <property type="evidence" value="ECO:0007669"/>
    <property type="project" value="InterPro"/>
</dbReference>
<evidence type="ECO:0000313" key="14">
    <source>
        <dbReference type="Proteomes" id="UP000813444"/>
    </source>
</evidence>
<evidence type="ECO:0000256" key="2">
    <source>
        <dbReference type="ARBA" id="ARBA00001936"/>
    </source>
</evidence>
<dbReference type="SUPFAM" id="SSF53092">
    <property type="entry name" value="Creatinase/prolidase N-terminal domain"/>
    <property type="match status" value="1"/>
</dbReference>
<dbReference type="AlphaFoldDB" id="A0A8K0SQG2"/>
<dbReference type="InterPro" id="IPR029149">
    <property type="entry name" value="Creatin/AminoP/Spt16_N"/>
</dbReference>
<evidence type="ECO:0000256" key="10">
    <source>
        <dbReference type="ARBA" id="ARBA00023211"/>
    </source>
</evidence>
<dbReference type="InterPro" id="IPR007865">
    <property type="entry name" value="Aminopep_P_N"/>
</dbReference>
<comment type="catalytic activity">
    <reaction evidence="1">
        <text>Release of any N-terminal amino acid, including proline, that is linked to proline, even from a dipeptide or tripeptide.</text>
        <dbReference type="EC" id="3.4.11.9"/>
    </reaction>
</comment>
<dbReference type="EC" id="3.4.11.9" evidence="5"/>
<evidence type="ECO:0000256" key="9">
    <source>
        <dbReference type="ARBA" id="ARBA00023049"/>
    </source>
</evidence>
<evidence type="ECO:0000256" key="8">
    <source>
        <dbReference type="ARBA" id="ARBA00022801"/>
    </source>
</evidence>
<gene>
    <name evidence="13" type="ORF">B0I35DRAFT_395133</name>
</gene>
<dbReference type="Pfam" id="PF00557">
    <property type="entry name" value="Peptidase_M24"/>
    <property type="match status" value="1"/>
</dbReference>
<protein>
    <recommendedName>
        <fullName evidence="5">Xaa-Pro aminopeptidase</fullName>
        <ecNumber evidence="5">3.4.11.9</ecNumber>
    </recommendedName>
    <alternativeName>
        <fullName evidence="11">Aminoacylproline aminopeptidase</fullName>
    </alternativeName>
</protein>
<keyword evidence="6" id="KW-0645">Protease</keyword>
<dbReference type="PANTHER" id="PTHR43226">
    <property type="entry name" value="XAA-PRO AMINOPEPTIDASE 3"/>
    <property type="match status" value="1"/>
</dbReference>
<dbReference type="InterPro" id="IPR052433">
    <property type="entry name" value="X-Pro_dipept-like"/>
</dbReference>
<dbReference type="Pfam" id="PF05195">
    <property type="entry name" value="AMP_N"/>
    <property type="match status" value="1"/>
</dbReference>
<accession>A0A8K0SQG2</accession>
<dbReference type="EMBL" id="JAGPNK010000010">
    <property type="protein sequence ID" value="KAH7312265.1"/>
    <property type="molecule type" value="Genomic_DNA"/>
</dbReference>
<feature type="domain" description="Aminopeptidase P N-terminal" evidence="12">
    <location>
        <begin position="55"/>
        <end position="192"/>
    </location>
</feature>
<evidence type="ECO:0000256" key="3">
    <source>
        <dbReference type="ARBA" id="ARBA00002443"/>
    </source>
</evidence>
<name>A0A8K0SQG2_9HYPO</name>
<dbReference type="Gene3D" id="3.40.350.10">
    <property type="entry name" value="Creatinase/prolidase N-terminal domain"/>
    <property type="match status" value="1"/>
</dbReference>
<evidence type="ECO:0000259" key="12">
    <source>
        <dbReference type="SMART" id="SM01011"/>
    </source>
</evidence>
<comment type="cofactor">
    <cofactor evidence="2">
        <name>Mn(2+)</name>
        <dbReference type="ChEBI" id="CHEBI:29035"/>
    </cofactor>
</comment>
<evidence type="ECO:0000256" key="5">
    <source>
        <dbReference type="ARBA" id="ARBA00012574"/>
    </source>
</evidence>
<dbReference type="SMART" id="SM01011">
    <property type="entry name" value="AMP_N"/>
    <property type="match status" value="1"/>
</dbReference>
<evidence type="ECO:0000256" key="11">
    <source>
        <dbReference type="ARBA" id="ARBA00030849"/>
    </source>
</evidence>
<sequence length="468" mass="52100">MRAMKLQSLARGLSRQLLGPRRPYSTVSAADLKFGQPLHETHPHILKVGQITPGISAQEYADRRAALANSMTVGSVAVLQAAQLQYKSGAVFHSYRQETNFLWLTGWNEGDAVAVIEKTGPSLDDYIFRMFVNPKNPREEQWMGYRNGVEAAEDVFNADEAWPINAVGDELKSILNSARLVYTDIQPASSPRLGHLFSDRKFSTTPLHSVMNNLRIIKSPAEVANMRQAGQISGRVITNAMRRLWTREKDLHAFLDYEFTINGCDGPAYIPVVAGGERGNCIHYTINNDVFRDGEFILVDAGGEYGTYITDISRTWPVSGKFTAAQRDLYEAVLKVQRTCVSLCRESANMSLDDIHRITAQGLVDQLQPLGFNVSMSNIDQLFPHHVGHYIGMDVHDCPGYSRGVKLKAGHCVTIEPGVYVPNDDRWPKHFQGMGVRIEDSVCVDDDSPFVLSTEAVKEVADIEALRD</sequence>
<evidence type="ECO:0000256" key="1">
    <source>
        <dbReference type="ARBA" id="ARBA00001424"/>
    </source>
</evidence>
<dbReference type="CDD" id="cd01087">
    <property type="entry name" value="Prolidase"/>
    <property type="match status" value="1"/>
</dbReference>
<dbReference type="GO" id="GO:0005739">
    <property type="term" value="C:mitochondrion"/>
    <property type="evidence" value="ECO:0007669"/>
    <property type="project" value="TreeGrafter"/>
</dbReference>
<keyword evidence="6" id="KW-0031">Aminopeptidase</keyword>
<keyword evidence="7" id="KW-0479">Metal-binding</keyword>
<proteinExistence type="inferred from homology"/>
<comment type="function">
    <text evidence="3">Catalyzes the removal of a penultimate prolyl residue from the N-termini of peptides.</text>
</comment>
<reference evidence="13" key="1">
    <citation type="journal article" date="2021" name="Nat. Commun.">
        <title>Genetic determinants of endophytism in the Arabidopsis root mycobiome.</title>
        <authorList>
            <person name="Mesny F."/>
            <person name="Miyauchi S."/>
            <person name="Thiergart T."/>
            <person name="Pickel B."/>
            <person name="Atanasova L."/>
            <person name="Karlsson M."/>
            <person name="Huettel B."/>
            <person name="Barry K.W."/>
            <person name="Haridas S."/>
            <person name="Chen C."/>
            <person name="Bauer D."/>
            <person name="Andreopoulos W."/>
            <person name="Pangilinan J."/>
            <person name="LaButti K."/>
            <person name="Riley R."/>
            <person name="Lipzen A."/>
            <person name="Clum A."/>
            <person name="Drula E."/>
            <person name="Henrissat B."/>
            <person name="Kohler A."/>
            <person name="Grigoriev I.V."/>
            <person name="Martin F.M."/>
            <person name="Hacquard S."/>
        </authorList>
    </citation>
    <scope>NUCLEOTIDE SEQUENCE</scope>
    <source>
        <strain evidence="13">MPI-CAGE-CH-0235</strain>
    </source>
</reference>
<keyword evidence="10" id="KW-0464">Manganese</keyword>
<dbReference type="Proteomes" id="UP000813444">
    <property type="component" value="Unassembled WGS sequence"/>
</dbReference>
<comment type="caution">
    <text evidence="13">The sequence shown here is derived from an EMBL/GenBank/DDBJ whole genome shotgun (WGS) entry which is preliminary data.</text>
</comment>
<dbReference type="PANTHER" id="PTHR43226:SF4">
    <property type="entry name" value="XAA-PRO AMINOPEPTIDASE 3"/>
    <property type="match status" value="1"/>
</dbReference>
<evidence type="ECO:0000256" key="7">
    <source>
        <dbReference type="ARBA" id="ARBA00022723"/>
    </source>
</evidence>
<dbReference type="GO" id="GO:0030145">
    <property type="term" value="F:manganese ion binding"/>
    <property type="evidence" value="ECO:0007669"/>
    <property type="project" value="InterPro"/>
</dbReference>